<dbReference type="InterPro" id="IPR011059">
    <property type="entry name" value="Metal-dep_hydrolase_composite"/>
</dbReference>
<evidence type="ECO:0000313" key="10">
    <source>
        <dbReference type="EMBL" id="GGL85728.1"/>
    </source>
</evidence>
<feature type="compositionally biased region" description="Gly residues" evidence="8">
    <location>
        <begin position="8"/>
        <end position="20"/>
    </location>
</feature>
<feature type="binding site" evidence="7">
    <location>
        <position position="198"/>
    </location>
    <ligand>
        <name>4-imidazolone-5-propanoate</name>
        <dbReference type="ChEBI" id="CHEBI:77893"/>
    </ligand>
</feature>
<feature type="binding site" evidence="7">
    <location>
        <position position="198"/>
    </location>
    <ligand>
        <name>N-formimidoyl-L-glutamate</name>
        <dbReference type="ChEBI" id="CHEBI:58928"/>
    </ligand>
</feature>
<dbReference type="PANTHER" id="PTHR42752:SF1">
    <property type="entry name" value="IMIDAZOLONEPROPIONASE-RELATED"/>
    <property type="match status" value="1"/>
</dbReference>
<evidence type="ECO:0000256" key="6">
    <source>
        <dbReference type="ARBA" id="ARBA00023004"/>
    </source>
</evidence>
<feature type="binding site" evidence="7">
    <location>
        <position position="140"/>
    </location>
    <ligand>
        <name>4-imidazolone-5-propanoate</name>
        <dbReference type="ChEBI" id="CHEBI:77893"/>
    </ligand>
</feature>
<evidence type="ECO:0000256" key="5">
    <source>
        <dbReference type="ARBA" id="ARBA00022833"/>
    </source>
</evidence>
<dbReference type="EC" id="3.5.2.7" evidence="1 7"/>
<comment type="catalytic activity">
    <reaction evidence="7">
        <text>4-imidazolone-5-propanoate + H2O = N-formimidoyl-L-glutamate</text>
        <dbReference type="Rhea" id="RHEA:23660"/>
        <dbReference type="ChEBI" id="CHEBI:15377"/>
        <dbReference type="ChEBI" id="CHEBI:58928"/>
        <dbReference type="ChEBI" id="CHEBI:77893"/>
        <dbReference type="EC" id="3.5.2.7"/>
    </reaction>
</comment>
<dbReference type="Gene3D" id="2.30.40.10">
    <property type="entry name" value="Urease, subunit C, domain 1"/>
    <property type="match status" value="1"/>
</dbReference>
<dbReference type="InterPro" id="IPR032466">
    <property type="entry name" value="Metal_Hydrolase"/>
</dbReference>
<gene>
    <name evidence="7 10" type="primary">hutI</name>
    <name evidence="10" type="ORF">GCM10011594_01760</name>
</gene>
<feature type="binding site" evidence="7">
    <location>
        <position position="226"/>
    </location>
    <ligand>
        <name>4-imidazolone-5-propanoate</name>
        <dbReference type="ChEBI" id="CHEBI:77893"/>
    </ligand>
</feature>
<feature type="domain" description="Amidohydrolase-related" evidence="9">
    <location>
        <begin position="310"/>
        <end position="425"/>
    </location>
</feature>
<feature type="binding site" evidence="7">
    <location>
        <position position="289"/>
    </location>
    <ligand>
        <name>Fe(3+)</name>
        <dbReference type="ChEBI" id="CHEBI:29034"/>
    </ligand>
</feature>
<comment type="pathway">
    <text evidence="7">Amino-acid degradation; L-histidine degradation into L-glutamate; N-formimidoyl-L-glutamate from L-histidine: step 3/3.</text>
</comment>
<feature type="binding site" evidence="7">
    <location>
        <position position="365"/>
    </location>
    <ligand>
        <name>N-formimidoyl-L-glutamate</name>
        <dbReference type="ChEBI" id="CHEBI:58928"/>
    </ligand>
</feature>
<keyword evidence="3 7" id="KW-0378">Hydrolase</keyword>
<keyword evidence="2 7" id="KW-0479">Metal-binding</keyword>
<comment type="cofactor">
    <cofactor evidence="7">
        <name>Zn(2+)</name>
        <dbReference type="ChEBI" id="CHEBI:29105"/>
    </cofactor>
    <cofactor evidence="7">
        <name>Fe(3+)</name>
        <dbReference type="ChEBI" id="CHEBI:29034"/>
    </cofactor>
    <text evidence="7">Binds 1 zinc or iron ion per subunit.</text>
</comment>
<keyword evidence="6 7" id="KW-0408">Iron</keyword>
<feature type="binding site" evidence="7">
    <location>
        <position position="367"/>
    </location>
    <ligand>
        <name>N-formimidoyl-L-glutamate</name>
        <dbReference type="ChEBI" id="CHEBI:58928"/>
    </ligand>
</feature>
<feature type="binding site" evidence="7">
    <location>
        <position position="368"/>
    </location>
    <ligand>
        <name>4-imidazolone-5-propanoate</name>
        <dbReference type="ChEBI" id="CHEBI:77893"/>
    </ligand>
</feature>
<dbReference type="GO" id="GO:0005506">
    <property type="term" value="F:iron ion binding"/>
    <property type="evidence" value="ECO:0007669"/>
    <property type="project" value="UniProtKB-UniRule"/>
</dbReference>
<evidence type="ECO:0000256" key="2">
    <source>
        <dbReference type="ARBA" id="ARBA00022723"/>
    </source>
</evidence>
<dbReference type="Pfam" id="PF01979">
    <property type="entry name" value="Amidohydro_1"/>
    <property type="match status" value="1"/>
</dbReference>
<dbReference type="GO" id="GO:0008270">
    <property type="term" value="F:zinc ion binding"/>
    <property type="evidence" value="ECO:0007669"/>
    <property type="project" value="UniProtKB-UniRule"/>
</dbReference>
<comment type="similarity">
    <text evidence="7">Belongs to the metallo-dependent hydrolases superfamily. HutI family.</text>
</comment>
<feature type="binding site" evidence="7">
    <location>
        <position position="133"/>
    </location>
    <ligand>
        <name>Zn(2+)</name>
        <dbReference type="ChEBI" id="CHEBI:29105"/>
    </ligand>
</feature>
<sequence>MGTVSGPYTGGPSGPAGGQPGAVPGEQTGPTLGAPPQPGPQVVPADPHTHGPAESGTAPDQAGTTLLQGISQLVTNDPAVGEGPLGLIGDAAVVLDGDRVVWVGPRVSAPAADRALDLGQRAVLPGWVDSHSHLVFAGDRAAEFTARMAGRPYEAGGIGTTVAATRGVERTELLRLARLRVDEMVRGGTTTIETKTGYGLTVPDETTSAAVAAESGVDVVTFLGAHVVPPEFDGDPQGYLDLVCGPMLQAVARYVQFLDVFCEDGAFDGAQTRRVLAAGQRAGLGLKVHGNQLREGEGVRLAVEHGAVSVDHCTYLSDRDVDALAGSTTVATLLPACDLSTRQPPAPGRLLVDAGARIALASNCNPGSSYTSSMNLVVALGVLQCGLTAEEAVQAATTGGAAALRLPDVGFLAPGARADLHVLDAPSYEYLAYRVGMPLTRAVWRRGARVV</sequence>
<comment type="caution">
    <text evidence="10">The sequence shown here is derived from an EMBL/GenBank/DDBJ whole genome shotgun (WGS) entry which is preliminary data.</text>
</comment>
<evidence type="ECO:0000256" key="4">
    <source>
        <dbReference type="ARBA" id="ARBA00022808"/>
    </source>
</evidence>
<keyword evidence="5 7" id="KW-0862">Zinc</keyword>
<evidence type="ECO:0000256" key="8">
    <source>
        <dbReference type="SAM" id="MobiDB-lite"/>
    </source>
</evidence>
<accession>A0A917WAY7</accession>
<keyword evidence="7" id="KW-0963">Cytoplasm</keyword>
<dbReference type="HAMAP" id="MF_00372">
    <property type="entry name" value="HutI"/>
    <property type="match status" value="1"/>
</dbReference>
<protein>
    <recommendedName>
        <fullName evidence="1 7">Imidazolonepropionase</fullName>
        <ecNumber evidence="1 7">3.5.2.7</ecNumber>
    </recommendedName>
    <alternativeName>
        <fullName evidence="7">Imidazolone-5-propionate hydrolase</fullName>
    </alternativeName>
</protein>
<dbReference type="InterPro" id="IPR006680">
    <property type="entry name" value="Amidohydro-rel"/>
</dbReference>
<organism evidence="10 11">
    <name type="scientific">Nakamurella endophytica</name>
    <dbReference type="NCBI Taxonomy" id="1748367"/>
    <lineage>
        <taxon>Bacteria</taxon>
        <taxon>Bacillati</taxon>
        <taxon>Actinomycetota</taxon>
        <taxon>Actinomycetes</taxon>
        <taxon>Nakamurellales</taxon>
        <taxon>Nakamurellaceae</taxon>
        <taxon>Nakamurella</taxon>
    </lineage>
</organism>
<dbReference type="SUPFAM" id="SSF51556">
    <property type="entry name" value="Metallo-dependent hydrolases"/>
    <property type="match status" value="1"/>
</dbReference>
<dbReference type="InterPro" id="IPR005920">
    <property type="entry name" value="HutI"/>
</dbReference>
<feature type="binding site" evidence="7">
    <location>
        <position position="289"/>
    </location>
    <ligand>
        <name>Zn(2+)</name>
        <dbReference type="ChEBI" id="CHEBI:29105"/>
    </ligand>
</feature>
<dbReference type="NCBIfam" id="TIGR01224">
    <property type="entry name" value="hutI"/>
    <property type="match status" value="1"/>
</dbReference>
<proteinExistence type="inferred from homology"/>
<evidence type="ECO:0000256" key="3">
    <source>
        <dbReference type="ARBA" id="ARBA00022801"/>
    </source>
</evidence>
<dbReference type="Proteomes" id="UP000655208">
    <property type="component" value="Unassembled WGS sequence"/>
</dbReference>
<dbReference type="GO" id="GO:0050480">
    <property type="term" value="F:imidazolonepropionase activity"/>
    <property type="evidence" value="ECO:0007669"/>
    <property type="project" value="UniProtKB-UniRule"/>
</dbReference>
<dbReference type="AlphaFoldDB" id="A0A917WAY7"/>
<dbReference type="GO" id="GO:0019556">
    <property type="term" value="P:L-histidine catabolic process to glutamate and formamide"/>
    <property type="evidence" value="ECO:0007669"/>
    <property type="project" value="UniProtKB-UniRule"/>
</dbReference>
<dbReference type="GO" id="GO:0005737">
    <property type="term" value="C:cytoplasm"/>
    <property type="evidence" value="ECO:0007669"/>
    <property type="project" value="UniProtKB-SubCell"/>
</dbReference>
<keyword evidence="4 7" id="KW-0369">Histidine metabolism</keyword>
<reference evidence="10" key="1">
    <citation type="journal article" date="2014" name="Int. J. Syst. Evol. Microbiol.">
        <title>Complete genome sequence of Corynebacterium casei LMG S-19264T (=DSM 44701T), isolated from a smear-ripened cheese.</title>
        <authorList>
            <consortium name="US DOE Joint Genome Institute (JGI-PGF)"/>
            <person name="Walter F."/>
            <person name="Albersmeier A."/>
            <person name="Kalinowski J."/>
            <person name="Ruckert C."/>
        </authorList>
    </citation>
    <scope>NUCLEOTIDE SEQUENCE</scope>
    <source>
        <strain evidence="10">CGMCC 4.7308</strain>
    </source>
</reference>
<evidence type="ECO:0000313" key="11">
    <source>
        <dbReference type="Proteomes" id="UP000655208"/>
    </source>
</evidence>
<comment type="subcellular location">
    <subcellularLocation>
        <location evidence="7">Cytoplasm</location>
    </subcellularLocation>
</comment>
<feature type="binding site" evidence="7">
    <location>
        <position position="133"/>
    </location>
    <ligand>
        <name>Fe(3+)</name>
        <dbReference type="ChEBI" id="CHEBI:29034"/>
    </ligand>
</feature>
<comment type="function">
    <text evidence="7">Catalyzes the hydrolytic cleavage of the carbon-nitrogen bond in imidazolone-5-propanoate to yield N-formimidoyl-L-glutamate. It is the third step in the universal histidine degradation pathway.</text>
</comment>
<dbReference type="Gene3D" id="3.20.20.140">
    <property type="entry name" value="Metal-dependent hydrolases"/>
    <property type="match status" value="1"/>
</dbReference>
<feature type="region of interest" description="Disordered" evidence="8">
    <location>
        <begin position="1"/>
        <end position="62"/>
    </location>
</feature>
<feature type="binding site" evidence="7">
    <location>
        <position position="363"/>
    </location>
    <ligand>
        <name>Fe(3+)</name>
        <dbReference type="ChEBI" id="CHEBI:29034"/>
    </ligand>
</feature>
<reference evidence="10" key="2">
    <citation type="submission" date="2020-09" db="EMBL/GenBank/DDBJ databases">
        <authorList>
            <person name="Sun Q."/>
            <person name="Zhou Y."/>
        </authorList>
    </citation>
    <scope>NUCLEOTIDE SEQUENCE</scope>
    <source>
        <strain evidence="10">CGMCC 4.7308</strain>
    </source>
</reference>
<feature type="binding site" evidence="7">
    <location>
        <position position="131"/>
    </location>
    <ligand>
        <name>Zn(2+)</name>
        <dbReference type="ChEBI" id="CHEBI:29105"/>
    </ligand>
</feature>
<feature type="binding site" evidence="7">
    <location>
        <position position="131"/>
    </location>
    <ligand>
        <name>Fe(3+)</name>
        <dbReference type="ChEBI" id="CHEBI:29034"/>
    </ligand>
</feature>
<name>A0A917WAY7_9ACTN</name>
<keyword evidence="11" id="KW-1185">Reference proteome</keyword>
<feature type="binding site" evidence="7">
    <location>
        <position position="292"/>
    </location>
    <ligand>
        <name>4-imidazolone-5-propanoate</name>
        <dbReference type="ChEBI" id="CHEBI:77893"/>
    </ligand>
</feature>
<dbReference type="PANTHER" id="PTHR42752">
    <property type="entry name" value="IMIDAZOLONEPROPIONASE"/>
    <property type="match status" value="1"/>
</dbReference>
<evidence type="ECO:0000256" key="7">
    <source>
        <dbReference type="HAMAP-Rule" id="MF_00372"/>
    </source>
</evidence>
<evidence type="ECO:0000256" key="1">
    <source>
        <dbReference type="ARBA" id="ARBA00012864"/>
    </source>
</evidence>
<dbReference type="EMBL" id="BMNA01000001">
    <property type="protein sequence ID" value="GGL85728.1"/>
    <property type="molecule type" value="Genomic_DNA"/>
</dbReference>
<evidence type="ECO:0000259" key="9">
    <source>
        <dbReference type="Pfam" id="PF01979"/>
    </source>
</evidence>
<dbReference type="SUPFAM" id="SSF51338">
    <property type="entry name" value="Composite domain of metallo-dependent hydrolases"/>
    <property type="match status" value="1"/>
</dbReference>
<feature type="binding site" evidence="7">
    <location>
        <position position="363"/>
    </location>
    <ligand>
        <name>Zn(2+)</name>
        <dbReference type="ChEBI" id="CHEBI:29105"/>
    </ligand>
</feature>